<sequence>PYAERVQHDLVVQIDGAKAHLEEGWKEIKVGAFFSCDRSNPEAKPAAVSYVADWKSAQAFRQTLWQEALVRGAFTAGAVAVVGDGAPWIWETASWLFPQAVQILDWYHLTEHLGVAAKVVHGERTPATTALVEQWKTQVWEGRSEGVEDHLRELVAQGKDDNDNTLRKCADYLQTHQHRIRYHLFRAAGWPIGSGVVEGACKHVVGLRFKRQSTRWTKAGARAVLRLRLDRLNDRWHARCAHVRQQLRKAA</sequence>
<dbReference type="Pfam" id="PF06782">
    <property type="entry name" value="UPF0236"/>
    <property type="match status" value="1"/>
</dbReference>
<evidence type="ECO:0000313" key="1">
    <source>
        <dbReference type="EMBL" id="GAG33810.1"/>
    </source>
</evidence>
<dbReference type="AlphaFoldDB" id="X0WT24"/>
<dbReference type="EMBL" id="BARS01041582">
    <property type="protein sequence ID" value="GAG33810.1"/>
    <property type="molecule type" value="Genomic_DNA"/>
</dbReference>
<reference evidence="1" key="1">
    <citation type="journal article" date="2014" name="Front. Microbiol.">
        <title>High frequency of phylogenetically diverse reductive dehalogenase-homologous genes in deep subseafloor sedimentary metagenomes.</title>
        <authorList>
            <person name="Kawai M."/>
            <person name="Futagami T."/>
            <person name="Toyoda A."/>
            <person name="Takaki Y."/>
            <person name="Nishi S."/>
            <person name="Hori S."/>
            <person name="Arai W."/>
            <person name="Tsubouchi T."/>
            <person name="Morono Y."/>
            <person name="Uchiyama I."/>
            <person name="Ito T."/>
            <person name="Fujiyama A."/>
            <person name="Inagaki F."/>
            <person name="Takami H."/>
        </authorList>
    </citation>
    <scope>NUCLEOTIDE SEQUENCE</scope>
    <source>
        <strain evidence="1">Expedition CK06-06</strain>
    </source>
</reference>
<evidence type="ECO:0008006" key="2">
    <source>
        <dbReference type="Google" id="ProtNLM"/>
    </source>
</evidence>
<comment type="caution">
    <text evidence="1">The sequence shown here is derived from an EMBL/GenBank/DDBJ whole genome shotgun (WGS) entry which is preliminary data.</text>
</comment>
<name>X0WT24_9ZZZZ</name>
<organism evidence="1">
    <name type="scientific">marine sediment metagenome</name>
    <dbReference type="NCBI Taxonomy" id="412755"/>
    <lineage>
        <taxon>unclassified sequences</taxon>
        <taxon>metagenomes</taxon>
        <taxon>ecological metagenomes</taxon>
    </lineage>
</organism>
<gene>
    <name evidence="1" type="ORF">S01H1_63222</name>
</gene>
<proteinExistence type="predicted"/>
<accession>X0WT24</accession>
<feature type="non-terminal residue" evidence="1">
    <location>
        <position position="1"/>
    </location>
</feature>
<dbReference type="InterPro" id="IPR009620">
    <property type="entry name" value="UPF0236"/>
</dbReference>
<protein>
    <recommendedName>
        <fullName evidence="2">ISKra4 family transposase</fullName>
    </recommendedName>
</protein>